<gene>
    <name evidence="1" type="ORF">B0I36DRAFT_314791</name>
</gene>
<organism evidence="1 2">
    <name type="scientific">Microdochium trichocladiopsis</name>
    <dbReference type="NCBI Taxonomy" id="1682393"/>
    <lineage>
        <taxon>Eukaryota</taxon>
        <taxon>Fungi</taxon>
        <taxon>Dikarya</taxon>
        <taxon>Ascomycota</taxon>
        <taxon>Pezizomycotina</taxon>
        <taxon>Sordariomycetes</taxon>
        <taxon>Xylariomycetidae</taxon>
        <taxon>Xylariales</taxon>
        <taxon>Microdochiaceae</taxon>
        <taxon>Microdochium</taxon>
    </lineage>
</organism>
<proteinExistence type="predicted"/>
<evidence type="ECO:0000313" key="2">
    <source>
        <dbReference type="Proteomes" id="UP000756346"/>
    </source>
</evidence>
<name>A0A9P8YF51_9PEZI</name>
<protein>
    <submittedName>
        <fullName evidence="1">Uncharacterized protein</fullName>
    </submittedName>
</protein>
<accession>A0A9P8YF51</accession>
<evidence type="ECO:0000313" key="1">
    <source>
        <dbReference type="EMBL" id="KAH7037777.1"/>
    </source>
</evidence>
<keyword evidence="2" id="KW-1185">Reference proteome</keyword>
<comment type="caution">
    <text evidence="1">The sequence shown here is derived from an EMBL/GenBank/DDBJ whole genome shotgun (WGS) entry which is preliminary data.</text>
</comment>
<dbReference type="AlphaFoldDB" id="A0A9P8YF51"/>
<dbReference type="GeneID" id="70182359"/>
<dbReference type="EMBL" id="JAGTJQ010000002">
    <property type="protein sequence ID" value="KAH7037777.1"/>
    <property type="molecule type" value="Genomic_DNA"/>
</dbReference>
<sequence length="119" mass="13190">MATALLICIQPRARGTLARLKYLPLSRSGSCEAGDNSRARQSCSAILNLERANFMSQLVPPLLTRHVMTLPFMGPESYLGKSQKLKYNKHTICVSVCASPPHIYGSLWLGRHSYSLVRS</sequence>
<dbReference type="Proteomes" id="UP000756346">
    <property type="component" value="Unassembled WGS sequence"/>
</dbReference>
<reference evidence="1" key="1">
    <citation type="journal article" date="2021" name="Nat. Commun.">
        <title>Genetic determinants of endophytism in the Arabidopsis root mycobiome.</title>
        <authorList>
            <person name="Mesny F."/>
            <person name="Miyauchi S."/>
            <person name="Thiergart T."/>
            <person name="Pickel B."/>
            <person name="Atanasova L."/>
            <person name="Karlsson M."/>
            <person name="Huettel B."/>
            <person name="Barry K.W."/>
            <person name="Haridas S."/>
            <person name="Chen C."/>
            <person name="Bauer D."/>
            <person name="Andreopoulos W."/>
            <person name="Pangilinan J."/>
            <person name="LaButti K."/>
            <person name="Riley R."/>
            <person name="Lipzen A."/>
            <person name="Clum A."/>
            <person name="Drula E."/>
            <person name="Henrissat B."/>
            <person name="Kohler A."/>
            <person name="Grigoriev I.V."/>
            <person name="Martin F.M."/>
            <person name="Hacquard S."/>
        </authorList>
    </citation>
    <scope>NUCLEOTIDE SEQUENCE</scope>
    <source>
        <strain evidence="1">MPI-CAGE-CH-0230</strain>
    </source>
</reference>
<dbReference type="RefSeq" id="XP_046016898.1">
    <property type="nucleotide sequence ID" value="XM_046152813.1"/>
</dbReference>